<comment type="caution">
    <text evidence="1">The sequence shown here is derived from an EMBL/GenBank/DDBJ whole genome shotgun (WGS) entry which is preliminary data.</text>
</comment>
<organism evidence="1 2">
    <name type="scientific">Colletotrichum kahawae</name>
    <name type="common">Coffee berry disease fungus</name>
    <dbReference type="NCBI Taxonomy" id="34407"/>
    <lineage>
        <taxon>Eukaryota</taxon>
        <taxon>Fungi</taxon>
        <taxon>Dikarya</taxon>
        <taxon>Ascomycota</taxon>
        <taxon>Pezizomycotina</taxon>
        <taxon>Sordariomycetes</taxon>
        <taxon>Hypocreomycetidae</taxon>
        <taxon>Glomerellales</taxon>
        <taxon>Glomerellaceae</taxon>
        <taxon>Colletotrichum</taxon>
        <taxon>Colletotrichum gloeosporioides species complex</taxon>
    </lineage>
</organism>
<accession>A0AAD9YT97</accession>
<keyword evidence="2" id="KW-1185">Reference proteome</keyword>
<reference evidence="1" key="1">
    <citation type="submission" date="2023-02" db="EMBL/GenBank/DDBJ databases">
        <title>Colletotrichum kahawae CIFC_Que2 genome sequencing and assembly.</title>
        <authorList>
            <person name="Baroncelli R."/>
        </authorList>
    </citation>
    <scope>NUCLEOTIDE SEQUENCE</scope>
    <source>
        <strain evidence="1">CIFC_Que2</strain>
    </source>
</reference>
<dbReference type="EMBL" id="VYYT01000036">
    <property type="protein sequence ID" value="KAK2775405.1"/>
    <property type="molecule type" value="Genomic_DNA"/>
</dbReference>
<evidence type="ECO:0000313" key="1">
    <source>
        <dbReference type="EMBL" id="KAK2775405.1"/>
    </source>
</evidence>
<proteinExistence type="predicted"/>
<dbReference type="AlphaFoldDB" id="A0AAD9YT97"/>
<protein>
    <submittedName>
        <fullName evidence="1">Uncharacterized protein</fullName>
    </submittedName>
</protein>
<name>A0AAD9YT97_COLKA</name>
<gene>
    <name evidence="1" type="ORF">CKAH01_12774</name>
</gene>
<evidence type="ECO:0000313" key="2">
    <source>
        <dbReference type="Proteomes" id="UP001281614"/>
    </source>
</evidence>
<dbReference type="Proteomes" id="UP001281614">
    <property type="component" value="Unassembled WGS sequence"/>
</dbReference>
<sequence length="48" mass="5445">MPISQSTDRATAGTCKKFDDAPRSFRKLAAIMVIFFHTNYPNSESMVY</sequence>